<dbReference type="GO" id="GO:0005829">
    <property type="term" value="C:cytosol"/>
    <property type="evidence" value="ECO:0007669"/>
    <property type="project" value="TreeGrafter"/>
</dbReference>
<keyword evidence="4" id="KW-0902">Two-component regulatory system</keyword>
<feature type="domain" description="OmpR/PhoB-type" evidence="12">
    <location>
        <begin position="417"/>
        <end position="515"/>
    </location>
</feature>
<dbReference type="Gene3D" id="1.10.10.10">
    <property type="entry name" value="Winged helix-like DNA-binding domain superfamily/Winged helix DNA-binding domain"/>
    <property type="match status" value="1"/>
</dbReference>
<evidence type="ECO:0000256" key="1">
    <source>
        <dbReference type="ARBA" id="ARBA00018672"/>
    </source>
</evidence>
<accession>A0A2T2WGC9</accession>
<evidence type="ECO:0000313" key="14">
    <source>
        <dbReference type="Proteomes" id="UP000242705"/>
    </source>
</evidence>
<dbReference type="InterPro" id="IPR001789">
    <property type="entry name" value="Sig_transdc_resp-reg_receiver"/>
</dbReference>
<comment type="caution">
    <text evidence="13">The sequence shown here is derived from an EMBL/GenBank/DDBJ whole genome shotgun (WGS) entry which is preliminary data.</text>
</comment>
<dbReference type="SUPFAM" id="SSF51735">
    <property type="entry name" value="NAD(P)-binding Rossmann-fold domains"/>
    <property type="match status" value="1"/>
</dbReference>
<organism evidence="13 14">
    <name type="scientific">Sulfobacillus thermosulfidooxidans</name>
    <dbReference type="NCBI Taxonomy" id="28034"/>
    <lineage>
        <taxon>Bacteria</taxon>
        <taxon>Bacillati</taxon>
        <taxon>Bacillota</taxon>
        <taxon>Clostridia</taxon>
        <taxon>Eubacteriales</taxon>
        <taxon>Clostridiales Family XVII. Incertae Sedis</taxon>
        <taxon>Sulfobacillus</taxon>
    </lineage>
</organism>
<dbReference type="InterPro" id="IPR001867">
    <property type="entry name" value="OmpR/PhoB-type_DNA-bd"/>
</dbReference>
<dbReference type="GO" id="GO:0006355">
    <property type="term" value="P:regulation of DNA-templated transcription"/>
    <property type="evidence" value="ECO:0007669"/>
    <property type="project" value="InterPro"/>
</dbReference>
<gene>
    <name evidence="13" type="ORF">C7B47_17380</name>
</gene>
<dbReference type="FunFam" id="3.40.50.2300:FF:000001">
    <property type="entry name" value="DNA-binding response regulator PhoB"/>
    <property type="match status" value="1"/>
</dbReference>
<dbReference type="InterPro" id="IPR036291">
    <property type="entry name" value="NAD(P)-bd_dom_sf"/>
</dbReference>
<dbReference type="GO" id="GO:0016491">
    <property type="term" value="F:oxidoreductase activity"/>
    <property type="evidence" value="ECO:0007669"/>
    <property type="project" value="UniProtKB-KW"/>
</dbReference>
<dbReference type="GO" id="GO:0000156">
    <property type="term" value="F:phosphorelay response regulator activity"/>
    <property type="evidence" value="ECO:0007669"/>
    <property type="project" value="TreeGrafter"/>
</dbReference>
<dbReference type="Gene3D" id="6.10.250.690">
    <property type="match status" value="1"/>
</dbReference>
<dbReference type="SUPFAM" id="SSF52172">
    <property type="entry name" value="CheY-like"/>
    <property type="match status" value="1"/>
</dbReference>
<dbReference type="GO" id="GO:0008206">
    <property type="term" value="P:bile acid metabolic process"/>
    <property type="evidence" value="ECO:0007669"/>
    <property type="project" value="UniProtKB-ARBA"/>
</dbReference>
<name>A0A2T2WGC9_SULTH</name>
<comment type="function">
    <text evidence="8">May play the central regulatory role in sporulation. It may be an element of the effector pathway responsible for the activation of sporulation genes in response to nutritional stress. Spo0A may act in concert with spo0H (a sigma factor) to control the expression of some genes that are critical to the sporulation process.</text>
</comment>
<dbReference type="PROSITE" id="PS51755">
    <property type="entry name" value="OMPR_PHOB"/>
    <property type="match status" value="1"/>
</dbReference>
<evidence type="ECO:0000256" key="7">
    <source>
        <dbReference type="ARBA" id="ARBA00023163"/>
    </source>
</evidence>
<evidence type="ECO:0000256" key="5">
    <source>
        <dbReference type="ARBA" id="ARBA00023015"/>
    </source>
</evidence>
<dbReference type="GO" id="GO:0000976">
    <property type="term" value="F:transcription cis-regulatory region binding"/>
    <property type="evidence" value="ECO:0007669"/>
    <property type="project" value="TreeGrafter"/>
</dbReference>
<evidence type="ECO:0000256" key="6">
    <source>
        <dbReference type="ARBA" id="ARBA00023125"/>
    </source>
</evidence>
<keyword evidence="3" id="KW-0560">Oxidoreductase</keyword>
<evidence type="ECO:0000256" key="8">
    <source>
        <dbReference type="ARBA" id="ARBA00024867"/>
    </source>
</evidence>
<dbReference type="InterPro" id="IPR036388">
    <property type="entry name" value="WH-like_DNA-bd_sf"/>
</dbReference>
<dbReference type="Pfam" id="PF00072">
    <property type="entry name" value="Response_reg"/>
    <property type="match status" value="1"/>
</dbReference>
<reference evidence="13 14" key="1">
    <citation type="journal article" date="2014" name="BMC Genomics">
        <title>Comparison of environmental and isolate Sulfobacillus genomes reveals diverse carbon, sulfur, nitrogen, and hydrogen metabolisms.</title>
        <authorList>
            <person name="Justice N.B."/>
            <person name="Norman A."/>
            <person name="Brown C.T."/>
            <person name="Singh A."/>
            <person name="Thomas B.C."/>
            <person name="Banfield J.F."/>
        </authorList>
    </citation>
    <scope>NUCLEOTIDE SEQUENCE [LARGE SCALE GENOMIC DNA]</scope>
    <source>
        <strain evidence="13">AMDSBA5</strain>
    </source>
</reference>
<evidence type="ECO:0000256" key="9">
    <source>
        <dbReference type="PROSITE-ProRule" id="PRU00169"/>
    </source>
</evidence>
<keyword evidence="2 9" id="KW-0597">Phosphoprotein</keyword>
<dbReference type="GO" id="GO:0032993">
    <property type="term" value="C:protein-DNA complex"/>
    <property type="evidence" value="ECO:0007669"/>
    <property type="project" value="TreeGrafter"/>
</dbReference>
<dbReference type="CDD" id="cd00383">
    <property type="entry name" value="trans_reg_C"/>
    <property type="match status" value="1"/>
</dbReference>
<evidence type="ECO:0000256" key="3">
    <source>
        <dbReference type="ARBA" id="ARBA00023002"/>
    </source>
</evidence>
<evidence type="ECO:0000259" key="12">
    <source>
        <dbReference type="PROSITE" id="PS51755"/>
    </source>
</evidence>
<dbReference type="PROSITE" id="PS50110">
    <property type="entry name" value="RESPONSE_REGULATORY"/>
    <property type="match status" value="1"/>
</dbReference>
<dbReference type="AlphaFoldDB" id="A0A2T2WGC9"/>
<keyword evidence="7" id="KW-0804">Transcription</keyword>
<protein>
    <recommendedName>
        <fullName evidence="1">Stage 0 sporulation protein A homolog</fullName>
    </recommendedName>
</protein>
<evidence type="ECO:0000259" key="11">
    <source>
        <dbReference type="PROSITE" id="PS50110"/>
    </source>
</evidence>
<dbReference type="FunFam" id="3.40.50.720:FF:000084">
    <property type="entry name" value="Short-chain dehydrogenase reductase"/>
    <property type="match status" value="1"/>
</dbReference>
<proteinExistence type="predicted"/>
<dbReference type="Proteomes" id="UP000242705">
    <property type="component" value="Unassembled WGS sequence"/>
</dbReference>
<sequence>MDIIFKERDDVDLGLHGQVAIVSGGSRGVGQAIVQELLDEGVKVATGSRHPEDFERDLVDSTNVMIRDLDVTDPASIDAFVTEVTERWGNVDMLVNNAGKAYPGSFATLSDDDWQRDINVKLMAQVRMARRVLPVMPDGGRIINMSAVFGKQPDPRFFASSVNRASCLSFTKTLAKELAPRLIRVNAVNIGFAYSGQWEGKTPEFFAELCEAFDVPLRRFGEPREVAAVVAFLLSQRASYVTGTIVDVDGGLAKYYSVCKERDLRHLRFHDGLTCSGMMDEEVQVTRHRGTVVKLLVVEDEHSLARLMHLELEHAGFSVDVVHSGHDALRCFAEHHYDCILLDVMLPDLSGFEICRRIRLQASVPILMVTARGQTPDIVAGLELGGDDYIVKPVNFEELTARIRAVTRRNQTREHDAGKLAIQNLCLIIDEFRAEVAGKPLSLSALEFRLLEHFVRNQKLVQSREALLEHVWGIDFRGESNMVDVSVGRLRRKLRQAGSDVDIETIRGVGYVLRDE</sequence>
<dbReference type="Pfam" id="PF13561">
    <property type="entry name" value="adh_short_C2"/>
    <property type="match status" value="1"/>
</dbReference>
<dbReference type="Gene3D" id="3.40.50.720">
    <property type="entry name" value="NAD(P)-binding Rossmann-like Domain"/>
    <property type="match status" value="1"/>
</dbReference>
<feature type="modified residue" description="4-aspartylphosphate" evidence="9">
    <location>
        <position position="343"/>
    </location>
</feature>
<dbReference type="CDD" id="cd17574">
    <property type="entry name" value="REC_OmpR"/>
    <property type="match status" value="1"/>
</dbReference>
<feature type="DNA-binding region" description="OmpR/PhoB-type" evidence="10">
    <location>
        <begin position="417"/>
        <end position="515"/>
    </location>
</feature>
<evidence type="ECO:0000256" key="4">
    <source>
        <dbReference type="ARBA" id="ARBA00023012"/>
    </source>
</evidence>
<dbReference type="Pfam" id="PF00486">
    <property type="entry name" value="Trans_reg_C"/>
    <property type="match status" value="1"/>
</dbReference>
<keyword evidence="5" id="KW-0805">Transcription regulation</keyword>
<dbReference type="EMBL" id="PXYX01000114">
    <property type="protein sequence ID" value="PSR21288.1"/>
    <property type="molecule type" value="Genomic_DNA"/>
</dbReference>
<dbReference type="PRINTS" id="PR00081">
    <property type="entry name" value="GDHRDH"/>
</dbReference>
<evidence type="ECO:0000256" key="10">
    <source>
        <dbReference type="PROSITE-ProRule" id="PRU01091"/>
    </source>
</evidence>
<dbReference type="InterPro" id="IPR002347">
    <property type="entry name" value="SDR_fam"/>
</dbReference>
<feature type="domain" description="Response regulatory" evidence="11">
    <location>
        <begin position="294"/>
        <end position="407"/>
    </location>
</feature>
<dbReference type="Gene3D" id="3.40.50.2300">
    <property type="match status" value="1"/>
</dbReference>
<dbReference type="InterPro" id="IPR011006">
    <property type="entry name" value="CheY-like_superfamily"/>
</dbReference>
<evidence type="ECO:0000256" key="2">
    <source>
        <dbReference type="ARBA" id="ARBA00022553"/>
    </source>
</evidence>
<dbReference type="SMART" id="SM00448">
    <property type="entry name" value="REC"/>
    <property type="match status" value="1"/>
</dbReference>
<dbReference type="PRINTS" id="PR00080">
    <property type="entry name" value="SDRFAMILY"/>
</dbReference>
<keyword evidence="6 10" id="KW-0238">DNA-binding</keyword>
<dbReference type="PANTHER" id="PTHR48111">
    <property type="entry name" value="REGULATOR OF RPOS"/>
    <property type="match status" value="1"/>
</dbReference>
<dbReference type="PANTHER" id="PTHR48111:SF1">
    <property type="entry name" value="TWO-COMPONENT RESPONSE REGULATOR ORR33"/>
    <property type="match status" value="1"/>
</dbReference>
<evidence type="ECO:0000313" key="13">
    <source>
        <dbReference type="EMBL" id="PSR21288.1"/>
    </source>
</evidence>
<dbReference type="InterPro" id="IPR039420">
    <property type="entry name" value="WalR-like"/>
</dbReference>
<dbReference type="SMART" id="SM00862">
    <property type="entry name" value="Trans_reg_C"/>
    <property type="match status" value="1"/>
</dbReference>